<dbReference type="PANTHER" id="PTHR38926:SF46">
    <property type="entry name" value="F-BOX DOMAIN-CONTAINING PROTEIN"/>
    <property type="match status" value="1"/>
</dbReference>
<proteinExistence type="predicted"/>
<dbReference type="Gramene" id="AET5Gv21093200.1">
    <property type="protein sequence ID" value="AET5Gv21093200.1"/>
    <property type="gene ID" value="AET5Gv21093200"/>
</dbReference>
<dbReference type="FunFam" id="1.20.1280.50:FF:000037">
    <property type="entry name" value="F-box protein SKIP19"/>
    <property type="match status" value="1"/>
</dbReference>
<dbReference type="InterPro" id="IPR055411">
    <property type="entry name" value="LRR_FXL15/At3g58940/PEG3-like"/>
</dbReference>
<reference evidence="4" key="2">
    <citation type="journal article" date="2017" name="Nat. Plants">
        <title>The Aegilops tauschii genome reveals multiple impacts of transposons.</title>
        <authorList>
            <person name="Zhao G."/>
            <person name="Zou C."/>
            <person name="Li K."/>
            <person name="Wang K."/>
            <person name="Li T."/>
            <person name="Gao L."/>
            <person name="Zhang X."/>
            <person name="Wang H."/>
            <person name="Yang Z."/>
            <person name="Liu X."/>
            <person name="Jiang W."/>
            <person name="Mao L."/>
            <person name="Kong X."/>
            <person name="Jiao Y."/>
            <person name="Jia J."/>
        </authorList>
    </citation>
    <scope>NUCLEOTIDE SEQUENCE [LARGE SCALE GENOMIC DNA]</scope>
    <source>
        <strain evidence="4">cv. AL8/78</strain>
    </source>
</reference>
<dbReference type="Pfam" id="PF12937">
    <property type="entry name" value="F-box-like"/>
    <property type="match status" value="1"/>
</dbReference>
<reference evidence="3" key="5">
    <citation type="journal article" date="2021" name="G3 (Bethesda)">
        <title>Aegilops tauschii genome assembly Aet v5.0 features greater sequence contiguity and improved annotation.</title>
        <authorList>
            <person name="Wang L."/>
            <person name="Zhu T."/>
            <person name="Rodriguez J.C."/>
            <person name="Deal K.R."/>
            <person name="Dubcovsky J."/>
            <person name="McGuire P.E."/>
            <person name="Lux T."/>
            <person name="Spannagl M."/>
            <person name="Mayer K.F.X."/>
            <person name="Baldrich P."/>
            <person name="Meyers B.C."/>
            <person name="Huo N."/>
            <person name="Gu Y.Q."/>
            <person name="Zhou H."/>
            <person name="Devos K.M."/>
            <person name="Bennetzen J.L."/>
            <person name="Unver T."/>
            <person name="Budak H."/>
            <person name="Gulick P.J."/>
            <person name="Galiba G."/>
            <person name="Kalapos B."/>
            <person name="Nelson D.R."/>
            <person name="Li P."/>
            <person name="You F.M."/>
            <person name="Luo M.C."/>
            <person name="Dvorak J."/>
        </authorList>
    </citation>
    <scope>NUCLEOTIDE SEQUENCE [LARGE SCALE GENOMIC DNA]</scope>
    <source>
        <strain evidence="3">cv. AL8/78</strain>
    </source>
</reference>
<dbReference type="InterPro" id="IPR032675">
    <property type="entry name" value="LRR_dom_sf"/>
</dbReference>
<dbReference type="STRING" id="200361.A0A453M8P6"/>
<dbReference type="Gene3D" id="1.20.1280.50">
    <property type="match status" value="1"/>
</dbReference>
<dbReference type="Pfam" id="PF24758">
    <property type="entry name" value="LRR_At5g56370"/>
    <property type="match status" value="1"/>
</dbReference>
<dbReference type="SUPFAM" id="SSF52047">
    <property type="entry name" value="RNI-like"/>
    <property type="match status" value="1"/>
</dbReference>
<sequence length="220" mass="24676">PPARDWSLLPLDVLSSIFIRLGAVDVLTGAGLVCRSWLQAAKLPDVWRVVEIDDHGILHPRNLVAQHTMAKAAVERSDGQLRVFAGKHFVTDDLIKYIVERSPSLTTLRLVSYSHVFSQQVASAIKESPLLELRSLELGDIDITVGELTAVLEYCPALEVLRLHNCLDIDDTHTLQAKFPRIKNLTLEWDNAYWSRFYTDTSSYSDSAPDSEDERTDGSM</sequence>
<dbReference type="InterPro" id="IPR001810">
    <property type="entry name" value="F-box_dom"/>
</dbReference>
<dbReference type="EnsemblPlants" id="AET5Gv21093200.1">
    <property type="protein sequence ID" value="AET5Gv21093200.1"/>
    <property type="gene ID" value="AET5Gv21093200"/>
</dbReference>
<accession>A0A453M8P6</accession>
<evidence type="ECO:0000259" key="1">
    <source>
        <dbReference type="Pfam" id="PF12937"/>
    </source>
</evidence>
<protein>
    <submittedName>
        <fullName evidence="3">Uncharacterized protein</fullName>
    </submittedName>
</protein>
<evidence type="ECO:0000313" key="3">
    <source>
        <dbReference type="EnsemblPlants" id="AET5Gv21093200.1"/>
    </source>
</evidence>
<name>A0A453M8P6_AEGTS</name>
<dbReference type="InterPro" id="IPR036047">
    <property type="entry name" value="F-box-like_dom_sf"/>
</dbReference>
<evidence type="ECO:0000259" key="2">
    <source>
        <dbReference type="Pfam" id="PF24758"/>
    </source>
</evidence>
<feature type="domain" description="F-box" evidence="1">
    <location>
        <begin position="6"/>
        <end position="48"/>
    </location>
</feature>
<keyword evidence="4" id="KW-1185">Reference proteome</keyword>
<dbReference type="AlphaFoldDB" id="A0A453M8P6"/>
<reference evidence="3" key="4">
    <citation type="submission" date="2019-03" db="UniProtKB">
        <authorList>
            <consortium name="EnsemblPlants"/>
        </authorList>
    </citation>
    <scope>IDENTIFICATION</scope>
</reference>
<dbReference type="Gene3D" id="3.80.10.10">
    <property type="entry name" value="Ribonuclease Inhibitor"/>
    <property type="match status" value="1"/>
</dbReference>
<feature type="domain" description="F-box/LRR-repeat protein 15/At3g58940/PEG3-like LRR" evidence="2">
    <location>
        <begin position="99"/>
        <end position="167"/>
    </location>
</feature>
<dbReference type="SUPFAM" id="SSF81383">
    <property type="entry name" value="F-box domain"/>
    <property type="match status" value="1"/>
</dbReference>
<organism evidence="3 4">
    <name type="scientific">Aegilops tauschii subsp. strangulata</name>
    <name type="common">Goatgrass</name>
    <dbReference type="NCBI Taxonomy" id="200361"/>
    <lineage>
        <taxon>Eukaryota</taxon>
        <taxon>Viridiplantae</taxon>
        <taxon>Streptophyta</taxon>
        <taxon>Embryophyta</taxon>
        <taxon>Tracheophyta</taxon>
        <taxon>Spermatophyta</taxon>
        <taxon>Magnoliopsida</taxon>
        <taxon>Liliopsida</taxon>
        <taxon>Poales</taxon>
        <taxon>Poaceae</taxon>
        <taxon>BOP clade</taxon>
        <taxon>Pooideae</taxon>
        <taxon>Triticodae</taxon>
        <taxon>Triticeae</taxon>
        <taxon>Triticinae</taxon>
        <taxon>Aegilops</taxon>
    </lineage>
</organism>
<evidence type="ECO:0000313" key="4">
    <source>
        <dbReference type="Proteomes" id="UP000015105"/>
    </source>
</evidence>
<dbReference type="Proteomes" id="UP000015105">
    <property type="component" value="Chromosome 5D"/>
</dbReference>
<reference evidence="3" key="3">
    <citation type="journal article" date="2017" name="Nature">
        <title>Genome sequence of the progenitor of the wheat D genome Aegilops tauschii.</title>
        <authorList>
            <person name="Luo M.C."/>
            <person name="Gu Y.Q."/>
            <person name="Puiu D."/>
            <person name="Wang H."/>
            <person name="Twardziok S.O."/>
            <person name="Deal K.R."/>
            <person name="Huo N."/>
            <person name="Zhu T."/>
            <person name="Wang L."/>
            <person name="Wang Y."/>
            <person name="McGuire P.E."/>
            <person name="Liu S."/>
            <person name="Long H."/>
            <person name="Ramasamy R.K."/>
            <person name="Rodriguez J.C."/>
            <person name="Van S.L."/>
            <person name="Yuan L."/>
            <person name="Wang Z."/>
            <person name="Xia Z."/>
            <person name="Xiao L."/>
            <person name="Anderson O.D."/>
            <person name="Ouyang S."/>
            <person name="Liang Y."/>
            <person name="Zimin A.V."/>
            <person name="Pertea G."/>
            <person name="Qi P."/>
            <person name="Bennetzen J.L."/>
            <person name="Dai X."/>
            <person name="Dawson M.W."/>
            <person name="Muller H.G."/>
            <person name="Kugler K."/>
            <person name="Rivarola-Duarte L."/>
            <person name="Spannagl M."/>
            <person name="Mayer K.F.X."/>
            <person name="Lu F.H."/>
            <person name="Bevan M.W."/>
            <person name="Leroy P."/>
            <person name="Li P."/>
            <person name="You F.M."/>
            <person name="Sun Q."/>
            <person name="Liu Z."/>
            <person name="Lyons E."/>
            <person name="Wicker T."/>
            <person name="Salzberg S.L."/>
            <person name="Devos K.M."/>
            <person name="Dvorak J."/>
        </authorList>
    </citation>
    <scope>NUCLEOTIDE SEQUENCE [LARGE SCALE GENOMIC DNA]</scope>
    <source>
        <strain evidence="3">cv. AL8/78</strain>
    </source>
</reference>
<reference evidence="4" key="1">
    <citation type="journal article" date="2014" name="Science">
        <title>Ancient hybridizations among the ancestral genomes of bread wheat.</title>
        <authorList>
            <consortium name="International Wheat Genome Sequencing Consortium,"/>
            <person name="Marcussen T."/>
            <person name="Sandve S.R."/>
            <person name="Heier L."/>
            <person name="Spannagl M."/>
            <person name="Pfeifer M."/>
            <person name="Jakobsen K.S."/>
            <person name="Wulff B.B."/>
            <person name="Steuernagel B."/>
            <person name="Mayer K.F."/>
            <person name="Olsen O.A."/>
        </authorList>
    </citation>
    <scope>NUCLEOTIDE SEQUENCE [LARGE SCALE GENOMIC DNA]</scope>
    <source>
        <strain evidence="4">cv. AL8/78</strain>
    </source>
</reference>
<dbReference type="PANTHER" id="PTHR38926">
    <property type="entry name" value="F-BOX DOMAIN CONTAINING PROTEIN, EXPRESSED"/>
    <property type="match status" value="1"/>
</dbReference>